<sequence length="337" mass="37186">MNDFQLEFDTLSNRVSGLSSKCLLDCLFSGLRVDIQKEMALLHPSSISQAFTLAKWVESKLANLWVLIRPPAQAAVPVRHFPPAATPAAAFPPATTPPLPCAALPIHRLSPAEMQAHRAKGLCFNYEEQFHRGHRYKPKFFLLFSSLLASQPVDYFHLSTDAYAGSVSPWTLRLQVLILGHFYSVLVDSESSHNIMQPRVASFLQLKVWPIPSFSVTVDNDATLSCMGLCSNVAISLQGHSFSLPFYLLPIQVADLVLGVQWLQTLGPFLSNFTVPSMHFYHNGALVTLQGNSDTQPTLAFYHQLTCLLFTNSIASIHAIAITTPTAIPTIYFSASK</sequence>
<gene>
    <name evidence="1" type="ORF">Salat_2497800</name>
</gene>
<evidence type="ECO:0000313" key="2">
    <source>
        <dbReference type="Proteomes" id="UP001293254"/>
    </source>
</evidence>
<keyword evidence="2" id="KW-1185">Reference proteome</keyword>
<reference evidence="1" key="2">
    <citation type="journal article" date="2024" name="Plant">
        <title>Genomic evolution and insights into agronomic trait innovations of Sesamum species.</title>
        <authorList>
            <person name="Miao H."/>
            <person name="Wang L."/>
            <person name="Qu L."/>
            <person name="Liu H."/>
            <person name="Sun Y."/>
            <person name="Le M."/>
            <person name="Wang Q."/>
            <person name="Wei S."/>
            <person name="Zheng Y."/>
            <person name="Lin W."/>
            <person name="Duan Y."/>
            <person name="Cao H."/>
            <person name="Xiong S."/>
            <person name="Wang X."/>
            <person name="Wei L."/>
            <person name="Li C."/>
            <person name="Ma Q."/>
            <person name="Ju M."/>
            <person name="Zhao R."/>
            <person name="Li G."/>
            <person name="Mu C."/>
            <person name="Tian Q."/>
            <person name="Mei H."/>
            <person name="Zhang T."/>
            <person name="Gao T."/>
            <person name="Zhang H."/>
        </authorList>
    </citation>
    <scope>NUCLEOTIDE SEQUENCE</scope>
    <source>
        <strain evidence="1">3651</strain>
    </source>
</reference>
<reference evidence="1" key="1">
    <citation type="submission" date="2020-06" db="EMBL/GenBank/DDBJ databases">
        <authorList>
            <person name="Li T."/>
            <person name="Hu X."/>
            <person name="Zhang T."/>
            <person name="Song X."/>
            <person name="Zhang H."/>
            <person name="Dai N."/>
            <person name="Sheng W."/>
            <person name="Hou X."/>
            <person name="Wei L."/>
        </authorList>
    </citation>
    <scope>NUCLEOTIDE SEQUENCE</scope>
    <source>
        <strain evidence="1">3651</strain>
        <tissue evidence="1">Leaf</tissue>
    </source>
</reference>
<dbReference type="EMBL" id="JACGWO010000010">
    <property type="protein sequence ID" value="KAK4416723.1"/>
    <property type="molecule type" value="Genomic_DNA"/>
</dbReference>
<comment type="caution">
    <text evidence="1">The sequence shown here is derived from an EMBL/GenBank/DDBJ whole genome shotgun (WGS) entry which is preliminary data.</text>
</comment>
<protein>
    <submittedName>
        <fullName evidence="1">Uncharacterized protein</fullName>
    </submittedName>
</protein>
<organism evidence="1 2">
    <name type="scientific">Sesamum alatum</name>
    <dbReference type="NCBI Taxonomy" id="300844"/>
    <lineage>
        <taxon>Eukaryota</taxon>
        <taxon>Viridiplantae</taxon>
        <taxon>Streptophyta</taxon>
        <taxon>Embryophyta</taxon>
        <taxon>Tracheophyta</taxon>
        <taxon>Spermatophyta</taxon>
        <taxon>Magnoliopsida</taxon>
        <taxon>eudicotyledons</taxon>
        <taxon>Gunneridae</taxon>
        <taxon>Pentapetalae</taxon>
        <taxon>asterids</taxon>
        <taxon>lamiids</taxon>
        <taxon>Lamiales</taxon>
        <taxon>Pedaliaceae</taxon>
        <taxon>Sesamum</taxon>
    </lineage>
</organism>
<dbReference type="Gene3D" id="2.40.70.10">
    <property type="entry name" value="Acid Proteases"/>
    <property type="match status" value="1"/>
</dbReference>
<dbReference type="SUPFAM" id="SSF50630">
    <property type="entry name" value="Acid proteases"/>
    <property type="match status" value="1"/>
</dbReference>
<dbReference type="Pfam" id="PF08284">
    <property type="entry name" value="RVP_2"/>
    <property type="match status" value="1"/>
</dbReference>
<dbReference type="CDD" id="cd00303">
    <property type="entry name" value="retropepsin_like"/>
    <property type="match status" value="1"/>
</dbReference>
<dbReference type="AlphaFoldDB" id="A0AAE1XRK4"/>
<name>A0AAE1XRK4_9LAMI</name>
<proteinExistence type="predicted"/>
<accession>A0AAE1XRK4</accession>
<evidence type="ECO:0000313" key="1">
    <source>
        <dbReference type="EMBL" id="KAK4416723.1"/>
    </source>
</evidence>
<dbReference type="Proteomes" id="UP001293254">
    <property type="component" value="Unassembled WGS sequence"/>
</dbReference>
<dbReference type="InterPro" id="IPR021109">
    <property type="entry name" value="Peptidase_aspartic_dom_sf"/>
</dbReference>